<protein>
    <submittedName>
        <fullName evidence="9">Putative ABC transport system permease protein</fullName>
    </submittedName>
</protein>
<keyword evidence="2" id="KW-1003">Cell membrane</keyword>
<dbReference type="InterPro" id="IPR050250">
    <property type="entry name" value="Macrolide_Exporter_MacB"/>
</dbReference>
<evidence type="ECO:0000259" key="8">
    <source>
        <dbReference type="Pfam" id="PF02687"/>
    </source>
</evidence>
<name>A0A7W8WZ25_9MICC</name>
<comment type="subcellular location">
    <subcellularLocation>
        <location evidence="1">Cell membrane</location>
        <topology evidence="1">Multi-pass membrane protein</topology>
    </subcellularLocation>
</comment>
<evidence type="ECO:0000256" key="2">
    <source>
        <dbReference type="ARBA" id="ARBA00022475"/>
    </source>
</evidence>
<sequence>MLSLKSVLRRWRRNLISLIVTAAGVAALVVLPSMSIGSSEAVSNRLDEATRSRITVLLPWETWERTEQSLITPLKNSSAITDAGTLVKPERMSTSVTVSNDKVSDQSVQSTAGIATPSGLRTAKVAVRSGGIGADSVISNLPQAVYVGSRIAMELSYSNVASGGLVIDGVKYSVLGIVSSEEAWISASVLFTPASAQTAGLTPNQRELTVATSGEVTEKLKKWIATAVSPENPEAATVLSAPSAQELRAEILERGNSLTTLIAIIAGVTGFLTLAATTFASLTERRREMGLYLALGYGTRFVASQIVVEGMIVGFLGGLTGFLVGTAIAGTISAFSFPLFFLPPILLGLPLAGGVLGFLSALLPALAATRVAPSELLRD</sequence>
<accession>A0A7W8WZ25</accession>
<feature type="transmembrane region" description="Helical" evidence="7">
    <location>
        <begin position="258"/>
        <end position="279"/>
    </location>
</feature>
<evidence type="ECO:0000256" key="5">
    <source>
        <dbReference type="ARBA" id="ARBA00023136"/>
    </source>
</evidence>
<comment type="similarity">
    <text evidence="6">Belongs to the ABC-4 integral membrane protein family.</text>
</comment>
<feature type="domain" description="ABC3 transporter permease C-terminal" evidence="8">
    <location>
        <begin position="261"/>
        <end position="371"/>
    </location>
</feature>
<proteinExistence type="inferred from homology"/>
<comment type="caution">
    <text evidence="9">The sequence shown here is derived from an EMBL/GenBank/DDBJ whole genome shotgun (WGS) entry which is preliminary data.</text>
</comment>
<dbReference type="PANTHER" id="PTHR30572">
    <property type="entry name" value="MEMBRANE COMPONENT OF TRANSPORTER-RELATED"/>
    <property type="match status" value="1"/>
</dbReference>
<evidence type="ECO:0000256" key="6">
    <source>
        <dbReference type="ARBA" id="ARBA00038076"/>
    </source>
</evidence>
<reference evidence="9 10" key="1">
    <citation type="submission" date="2020-08" db="EMBL/GenBank/DDBJ databases">
        <title>Sequencing the genomes of 1000 actinobacteria strains.</title>
        <authorList>
            <person name="Klenk H.-P."/>
        </authorList>
    </citation>
    <scope>NUCLEOTIDE SEQUENCE [LARGE SCALE GENOMIC DNA]</scope>
    <source>
        <strain evidence="9 10">DSM 105783</strain>
    </source>
</reference>
<dbReference type="InterPro" id="IPR003838">
    <property type="entry name" value="ABC3_permease_C"/>
</dbReference>
<organism evidence="9 10">
    <name type="scientific">Neomicrococcus aestuarii</name>
    <dbReference type="NCBI Taxonomy" id="556325"/>
    <lineage>
        <taxon>Bacteria</taxon>
        <taxon>Bacillati</taxon>
        <taxon>Actinomycetota</taxon>
        <taxon>Actinomycetes</taxon>
        <taxon>Micrococcales</taxon>
        <taxon>Micrococcaceae</taxon>
        <taxon>Neomicrococcus</taxon>
    </lineage>
</organism>
<dbReference type="EMBL" id="JACHDR010000001">
    <property type="protein sequence ID" value="MBB5512916.1"/>
    <property type="molecule type" value="Genomic_DNA"/>
</dbReference>
<gene>
    <name evidence="9" type="ORF">HD598_001603</name>
</gene>
<evidence type="ECO:0000256" key="1">
    <source>
        <dbReference type="ARBA" id="ARBA00004651"/>
    </source>
</evidence>
<dbReference type="GO" id="GO:0022857">
    <property type="term" value="F:transmembrane transporter activity"/>
    <property type="evidence" value="ECO:0007669"/>
    <property type="project" value="TreeGrafter"/>
</dbReference>
<dbReference type="GO" id="GO:0005886">
    <property type="term" value="C:plasma membrane"/>
    <property type="evidence" value="ECO:0007669"/>
    <property type="project" value="UniProtKB-SubCell"/>
</dbReference>
<feature type="transmembrane region" description="Helical" evidence="7">
    <location>
        <begin position="349"/>
        <end position="369"/>
    </location>
</feature>
<dbReference type="AlphaFoldDB" id="A0A7W8WZ25"/>
<evidence type="ECO:0000256" key="4">
    <source>
        <dbReference type="ARBA" id="ARBA00022989"/>
    </source>
</evidence>
<dbReference type="Pfam" id="PF02687">
    <property type="entry name" value="FtsX"/>
    <property type="match status" value="1"/>
</dbReference>
<evidence type="ECO:0000256" key="3">
    <source>
        <dbReference type="ARBA" id="ARBA00022692"/>
    </source>
</evidence>
<dbReference type="PANTHER" id="PTHR30572:SF4">
    <property type="entry name" value="ABC TRANSPORTER PERMEASE YTRF"/>
    <property type="match status" value="1"/>
</dbReference>
<evidence type="ECO:0000313" key="9">
    <source>
        <dbReference type="EMBL" id="MBB5512916.1"/>
    </source>
</evidence>
<feature type="transmembrane region" description="Helical" evidence="7">
    <location>
        <begin position="322"/>
        <end position="342"/>
    </location>
</feature>
<keyword evidence="3 7" id="KW-0812">Transmembrane</keyword>
<dbReference type="RefSeq" id="WP_183665036.1">
    <property type="nucleotide sequence ID" value="NZ_BAAARH010000021.1"/>
</dbReference>
<evidence type="ECO:0000313" key="10">
    <source>
        <dbReference type="Proteomes" id="UP000580797"/>
    </source>
</evidence>
<dbReference type="Proteomes" id="UP000580797">
    <property type="component" value="Unassembled WGS sequence"/>
</dbReference>
<keyword evidence="4 7" id="KW-1133">Transmembrane helix</keyword>
<evidence type="ECO:0000256" key="7">
    <source>
        <dbReference type="SAM" id="Phobius"/>
    </source>
</evidence>
<keyword evidence="5 7" id="KW-0472">Membrane</keyword>